<sequence>MPDLPNILYIHSHDTGRWVRPYGHSVRTPNIQRLAEEGVLFRQAFCAAPTCSGSRACLLTGQYAHSNGMVGLAHRGFELNDYRQHIVHMLRENGYWSALIGEQHISKKPGVIGYDEVFKIPSTRTDDVVPVTLDLLEKTGDRPFFLSVGFFETHREFFRPSSPKKANYVIPPPNLPDTPETRLDMAAFQESARSLDRGVGAVLDALDAEGLSENTLVICTTDHGLAFPGAKATLHDRGLGVMLIMRGPGGFAGGRAVDALVSHIDIFPTVCDLIGAERPPYLQGESLLPLVNGEANEVREAIFAEKTYHVAYEPERCVRTRRHKYIRRFDDEHPTPVLANIDDGPSKDLVLSNGLADRPIPEERLFDLLYDPNEANDLAGDPAYADVLQEMRSRLETWMVETDDPLLRGPVPAPAGAEINTRDQLSPNDPPVTVT</sequence>
<dbReference type="PANTHER" id="PTHR42693">
    <property type="entry name" value="ARYLSULFATASE FAMILY MEMBER"/>
    <property type="match status" value="1"/>
</dbReference>
<evidence type="ECO:0000259" key="4">
    <source>
        <dbReference type="Pfam" id="PF00884"/>
    </source>
</evidence>
<reference evidence="5" key="1">
    <citation type="submission" date="2020-02" db="EMBL/GenBank/DDBJ databases">
        <authorList>
            <person name="Meier V. D."/>
        </authorList>
    </citation>
    <scope>NUCLEOTIDE SEQUENCE</scope>
    <source>
        <strain evidence="5">AVDCRST_MAG03</strain>
    </source>
</reference>
<dbReference type="InterPro" id="IPR050738">
    <property type="entry name" value="Sulfatase"/>
</dbReference>
<accession>A0A6J4QF25</accession>
<evidence type="ECO:0000313" key="5">
    <source>
        <dbReference type="EMBL" id="CAA9441276.1"/>
    </source>
</evidence>
<feature type="region of interest" description="Disordered" evidence="3">
    <location>
        <begin position="405"/>
        <end position="435"/>
    </location>
</feature>
<dbReference type="CDD" id="cd16027">
    <property type="entry name" value="SGSH"/>
    <property type="match status" value="1"/>
</dbReference>
<feature type="domain" description="Sulfatase N-terminal" evidence="4">
    <location>
        <begin position="5"/>
        <end position="275"/>
    </location>
</feature>
<keyword evidence="2" id="KW-0378">Hydrolase</keyword>
<evidence type="ECO:0000256" key="2">
    <source>
        <dbReference type="ARBA" id="ARBA00022801"/>
    </source>
</evidence>
<dbReference type="Pfam" id="PF00884">
    <property type="entry name" value="Sulfatase"/>
    <property type="match status" value="1"/>
</dbReference>
<dbReference type="PANTHER" id="PTHR42693:SF53">
    <property type="entry name" value="ENDO-4-O-SULFATASE"/>
    <property type="match status" value="1"/>
</dbReference>
<dbReference type="AlphaFoldDB" id="A0A6J4QF25"/>
<evidence type="ECO:0000256" key="1">
    <source>
        <dbReference type="ARBA" id="ARBA00008779"/>
    </source>
</evidence>
<protein>
    <submittedName>
        <fullName evidence="5">Sulfatase</fullName>
    </submittedName>
</protein>
<proteinExistence type="inferred from homology"/>
<dbReference type="InterPro" id="IPR017850">
    <property type="entry name" value="Alkaline_phosphatase_core_sf"/>
</dbReference>
<dbReference type="EMBL" id="CADCUT010000237">
    <property type="protein sequence ID" value="CAA9441276.1"/>
    <property type="molecule type" value="Genomic_DNA"/>
</dbReference>
<dbReference type="Gene3D" id="3.40.720.10">
    <property type="entry name" value="Alkaline Phosphatase, subunit A"/>
    <property type="match status" value="1"/>
</dbReference>
<name>A0A6J4QF25_9ACTN</name>
<dbReference type="GO" id="GO:0004065">
    <property type="term" value="F:arylsulfatase activity"/>
    <property type="evidence" value="ECO:0007669"/>
    <property type="project" value="TreeGrafter"/>
</dbReference>
<gene>
    <name evidence="5" type="ORF">AVDCRST_MAG03-3992</name>
</gene>
<dbReference type="SUPFAM" id="SSF53649">
    <property type="entry name" value="Alkaline phosphatase-like"/>
    <property type="match status" value="1"/>
</dbReference>
<evidence type="ECO:0000256" key="3">
    <source>
        <dbReference type="SAM" id="MobiDB-lite"/>
    </source>
</evidence>
<dbReference type="InterPro" id="IPR000917">
    <property type="entry name" value="Sulfatase_N"/>
</dbReference>
<comment type="similarity">
    <text evidence="1">Belongs to the sulfatase family.</text>
</comment>
<organism evidence="5">
    <name type="scientific">uncultured Rubrobacteraceae bacterium</name>
    <dbReference type="NCBI Taxonomy" id="349277"/>
    <lineage>
        <taxon>Bacteria</taxon>
        <taxon>Bacillati</taxon>
        <taxon>Actinomycetota</taxon>
        <taxon>Rubrobacteria</taxon>
        <taxon>Rubrobacterales</taxon>
        <taxon>Rubrobacteraceae</taxon>
        <taxon>environmental samples</taxon>
    </lineage>
</organism>